<keyword evidence="2" id="KW-1133">Transmembrane helix</keyword>
<evidence type="ECO:0000256" key="1">
    <source>
        <dbReference type="ARBA" id="ARBA00004167"/>
    </source>
</evidence>
<gene>
    <name evidence="4" type="ORF">ITX54_04205</name>
</gene>
<proteinExistence type="predicted"/>
<evidence type="ECO:0000259" key="3">
    <source>
        <dbReference type="Pfam" id="PF12528"/>
    </source>
</evidence>
<comment type="subcellular location">
    <subcellularLocation>
        <location evidence="1">Membrane</location>
        <topology evidence="1">Single-pass membrane protein</topology>
    </subcellularLocation>
</comment>
<dbReference type="RefSeq" id="WP_194977555.1">
    <property type="nucleotide sequence ID" value="NZ_JADMKS010000002.1"/>
</dbReference>
<reference evidence="4" key="2">
    <citation type="submission" date="2022-09" db="EMBL/GenBank/DDBJ databases">
        <title>Rouxiella aceris sp. nov., isolated from tree sap and emended description of the genus Rhouxiella.</title>
        <authorList>
            <person name="Kim I.S."/>
        </authorList>
    </citation>
    <scope>NUCLEOTIDE SEQUENCE</scope>
    <source>
        <strain evidence="4">SAP-2</strain>
    </source>
</reference>
<reference evidence="4" key="1">
    <citation type="submission" date="2020-11" db="EMBL/GenBank/DDBJ databases">
        <authorList>
            <person name="Lee S.D."/>
        </authorList>
    </citation>
    <scope>NUCLEOTIDE SEQUENCE</scope>
    <source>
        <strain evidence="4">SAP-2</strain>
    </source>
</reference>
<dbReference type="Proteomes" id="UP000705283">
    <property type="component" value="Unassembled WGS sequence"/>
</dbReference>
<dbReference type="InterPro" id="IPR012902">
    <property type="entry name" value="N_methyl_site"/>
</dbReference>
<sequence length="111" mass="12750">MSRQEGLSLPETLIATLLLSVSLLGLLQYYQSLSQGFSRQWQVRQAWSEAHEQLESFAITGKAKELQQNGWRVHITDIKATERCQRVSVSVETPLRYTSQLSRWICRPDAD</sequence>
<accession>A0AA41BV65</accession>
<name>A0AA41BV65_9GAMM</name>
<keyword evidence="2" id="KW-0812">Transmembrane</keyword>
<dbReference type="EMBL" id="JADMKS010000002">
    <property type="protein sequence ID" value="MBF6635865.1"/>
    <property type="molecule type" value="Genomic_DNA"/>
</dbReference>
<organism evidence="4 5">
    <name type="scientific">Rouxiella silvae</name>
    <dbReference type="NCBI Taxonomy" id="1646373"/>
    <lineage>
        <taxon>Bacteria</taxon>
        <taxon>Pseudomonadati</taxon>
        <taxon>Pseudomonadota</taxon>
        <taxon>Gammaproteobacteria</taxon>
        <taxon>Enterobacterales</taxon>
        <taxon>Yersiniaceae</taxon>
        <taxon>Rouxiella</taxon>
    </lineage>
</organism>
<evidence type="ECO:0000256" key="2">
    <source>
        <dbReference type="SAM" id="Phobius"/>
    </source>
</evidence>
<dbReference type="GO" id="GO:0016020">
    <property type="term" value="C:membrane"/>
    <property type="evidence" value="ECO:0007669"/>
    <property type="project" value="UniProtKB-SubCell"/>
</dbReference>
<dbReference type="PROSITE" id="PS00409">
    <property type="entry name" value="PROKAR_NTER_METHYL"/>
    <property type="match status" value="1"/>
</dbReference>
<keyword evidence="2" id="KW-0472">Membrane</keyword>
<comment type="caution">
    <text evidence="4">The sequence shown here is derived from an EMBL/GenBank/DDBJ whole genome shotgun (WGS) entry which is preliminary data.</text>
</comment>
<dbReference type="InterPro" id="IPR022204">
    <property type="entry name" value="PpdC-like_C"/>
</dbReference>
<evidence type="ECO:0000313" key="4">
    <source>
        <dbReference type="EMBL" id="MBF6635865.1"/>
    </source>
</evidence>
<feature type="domain" description="Prepilin peptidase dependent protein C-like C-terminal" evidence="3">
    <location>
        <begin position="29"/>
        <end position="107"/>
    </location>
</feature>
<feature type="transmembrane region" description="Helical" evidence="2">
    <location>
        <begin position="12"/>
        <end position="30"/>
    </location>
</feature>
<dbReference type="Pfam" id="PF12528">
    <property type="entry name" value="T2SSppdC"/>
    <property type="match status" value="1"/>
</dbReference>
<dbReference type="AlphaFoldDB" id="A0AA41BV65"/>
<evidence type="ECO:0000313" key="5">
    <source>
        <dbReference type="Proteomes" id="UP000705283"/>
    </source>
</evidence>
<protein>
    <submittedName>
        <fullName evidence="4">Prepilin-type cleavage/methylation domain-containing protein</fullName>
    </submittedName>
</protein>